<protein>
    <recommendedName>
        <fullName evidence="14">NFX1-type zinc finger-containing protein 1</fullName>
    </recommendedName>
</protein>
<evidence type="ECO:0000256" key="8">
    <source>
        <dbReference type="ARBA" id="ARBA00022859"/>
    </source>
</evidence>
<evidence type="ECO:0000256" key="4">
    <source>
        <dbReference type="ARBA" id="ARBA00022737"/>
    </source>
</evidence>
<feature type="domain" description="RZ-type" evidence="11">
    <location>
        <begin position="1859"/>
        <end position="1935"/>
    </location>
</feature>
<evidence type="ECO:0000256" key="5">
    <source>
        <dbReference type="ARBA" id="ARBA00022771"/>
    </source>
</evidence>
<organism evidence="12 13">
    <name type="scientific">Bombardia bombarda</name>
    <dbReference type="NCBI Taxonomy" id="252184"/>
    <lineage>
        <taxon>Eukaryota</taxon>
        <taxon>Fungi</taxon>
        <taxon>Dikarya</taxon>
        <taxon>Ascomycota</taxon>
        <taxon>Pezizomycotina</taxon>
        <taxon>Sordariomycetes</taxon>
        <taxon>Sordariomycetidae</taxon>
        <taxon>Sordariales</taxon>
        <taxon>Lasiosphaeriaceae</taxon>
        <taxon>Bombardia</taxon>
    </lineage>
</organism>
<evidence type="ECO:0000256" key="9">
    <source>
        <dbReference type="PROSITE-ProRule" id="PRU00723"/>
    </source>
</evidence>
<evidence type="ECO:0008006" key="14">
    <source>
        <dbReference type="Google" id="ProtNLM"/>
    </source>
</evidence>
<proteinExistence type="predicted"/>
<dbReference type="GO" id="GO:0002376">
    <property type="term" value="P:immune system process"/>
    <property type="evidence" value="ECO:0007669"/>
    <property type="project" value="UniProtKB-KW"/>
</dbReference>
<evidence type="ECO:0000313" key="13">
    <source>
        <dbReference type="Proteomes" id="UP001174934"/>
    </source>
</evidence>
<dbReference type="SUPFAM" id="SSF52540">
    <property type="entry name" value="P-loop containing nucleoside triphosphate hydrolases"/>
    <property type="match status" value="1"/>
</dbReference>
<keyword evidence="5 9" id="KW-0863">Zinc-finger</keyword>
<reference evidence="12" key="1">
    <citation type="submission" date="2023-06" db="EMBL/GenBank/DDBJ databases">
        <title>Genome-scale phylogeny and comparative genomics of the fungal order Sordariales.</title>
        <authorList>
            <consortium name="Lawrence Berkeley National Laboratory"/>
            <person name="Hensen N."/>
            <person name="Bonometti L."/>
            <person name="Westerberg I."/>
            <person name="Brannstrom I.O."/>
            <person name="Guillou S."/>
            <person name="Cros-Aarteil S."/>
            <person name="Calhoun S."/>
            <person name="Haridas S."/>
            <person name="Kuo A."/>
            <person name="Mondo S."/>
            <person name="Pangilinan J."/>
            <person name="Riley R."/>
            <person name="LaButti K."/>
            <person name="Andreopoulos B."/>
            <person name="Lipzen A."/>
            <person name="Chen C."/>
            <person name="Yanf M."/>
            <person name="Daum C."/>
            <person name="Ng V."/>
            <person name="Clum A."/>
            <person name="Steindorff A."/>
            <person name="Ohm R."/>
            <person name="Martin F."/>
            <person name="Silar P."/>
            <person name="Natvig D."/>
            <person name="Lalanne C."/>
            <person name="Gautier V."/>
            <person name="Ament-velasquez S.L."/>
            <person name="Kruys A."/>
            <person name="Hutchinson M.I."/>
            <person name="Powell A.J."/>
            <person name="Barry K."/>
            <person name="Miller A.N."/>
            <person name="Grigoriev I.V."/>
            <person name="Debuchy R."/>
            <person name="Gladieux P."/>
            <person name="Thoren M.H."/>
            <person name="Johannesson H."/>
        </authorList>
    </citation>
    <scope>NUCLEOTIDE SEQUENCE</scope>
    <source>
        <strain evidence="12">SMH3391-2</strain>
    </source>
</reference>
<evidence type="ECO:0000259" key="11">
    <source>
        <dbReference type="PROSITE" id="PS51981"/>
    </source>
</evidence>
<feature type="domain" description="C3H1-type" evidence="10">
    <location>
        <begin position="1"/>
        <end position="30"/>
    </location>
</feature>
<keyword evidence="2" id="KW-0963">Cytoplasm</keyword>
<accession>A0AA39X0Y2</accession>
<dbReference type="Proteomes" id="UP001174934">
    <property type="component" value="Unassembled WGS sequence"/>
</dbReference>
<dbReference type="PROSITE" id="PS51981">
    <property type="entry name" value="ZF_RZ"/>
    <property type="match status" value="1"/>
</dbReference>
<evidence type="ECO:0000313" key="12">
    <source>
        <dbReference type="EMBL" id="KAK0624972.1"/>
    </source>
</evidence>
<gene>
    <name evidence="12" type="ORF">B0T17DRAFT_639113</name>
</gene>
<dbReference type="InterPro" id="IPR000967">
    <property type="entry name" value="Znf_NFX1"/>
</dbReference>
<evidence type="ECO:0000256" key="2">
    <source>
        <dbReference type="ARBA" id="ARBA00022490"/>
    </source>
</evidence>
<evidence type="ECO:0000256" key="3">
    <source>
        <dbReference type="ARBA" id="ARBA00022723"/>
    </source>
</evidence>
<dbReference type="GO" id="GO:0031380">
    <property type="term" value="C:nuclear RNA-directed RNA polymerase complex"/>
    <property type="evidence" value="ECO:0007669"/>
    <property type="project" value="TreeGrafter"/>
</dbReference>
<dbReference type="PANTHER" id="PTHR10887">
    <property type="entry name" value="DNA2/NAM7 HELICASE FAMILY"/>
    <property type="match status" value="1"/>
</dbReference>
<evidence type="ECO:0000259" key="10">
    <source>
        <dbReference type="PROSITE" id="PS50103"/>
    </source>
</evidence>
<dbReference type="InterPro" id="IPR045055">
    <property type="entry name" value="DNA2/NAM7-like"/>
</dbReference>
<comment type="caution">
    <text evidence="12">The sequence shown here is derived from an EMBL/GenBank/DDBJ whole genome shotgun (WGS) entry which is preliminary data.</text>
</comment>
<dbReference type="EMBL" id="JAULSR010000003">
    <property type="protein sequence ID" value="KAK0624972.1"/>
    <property type="molecule type" value="Genomic_DNA"/>
</dbReference>
<keyword evidence="6" id="KW-0067">ATP-binding</keyword>
<dbReference type="CDD" id="cd06008">
    <property type="entry name" value="NF-X1-zinc-finger"/>
    <property type="match status" value="1"/>
</dbReference>
<keyword evidence="6" id="KW-0378">Hydrolase</keyword>
<dbReference type="GO" id="GO:0004386">
    <property type="term" value="F:helicase activity"/>
    <property type="evidence" value="ECO:0007669"/>
    <property type="project" value="InterPro"/>
</dbReference>
<dbReference type="FunFam" id="3.40.50.300:FF:001660">
    <property type="entry name" value="NF-X1 finger and helicase protein, putative"/>
    <property type="match status" value="1"/>
</dbReference>
<dbReference type="InterPro" id="IPR041679">
    <property type="entry name" value="DNA2/NAM7-like_C"/>
</dbReference>
<evidence type="ECO:0000256" key="6">
    <source>
        <dbReference type="ARBA" id="ARBA00022806"/>
    </source>
</evidence>
<dbReference type="GO" id="GO:0005737">
    <property type="term" value="C:cytoplasm"/>
    <property type="evidence" value="ECO:0007669"/>
    <property type="project" value="UniProtKB-SubCell"/>
</dbReference>
<dbReference type="PANTHER" id="PTHR10887:SF445">
    <property type="entry name" value="NFX1-TYPE ZINC FINGER-CONTAINING PROTEIN 1"/>
    <property type="match status" value="1"/>
</dbReference>
<dbReference type="InterPro" id="IPR000571">
    <property type="entry name" value="Znf_CCCH"/>
</dbReference>
<keyword evidence="6" id="KW-0347">Helicase</keyword>
<keyword evidence="8" id="KW-0391">Immunity</keyword>
<dbReference type="CDD" id="cd17936">
    <property type="entry name" value="EEXXEc_NFX1"/>
    <property type="match status" value="1"/>
</dbReference>
<dbReference type="CDD" id="cd18808">
    <property type="entry name" value="SF1_C_Upf1"/>
    <property type="match status" value="1"/>
</dbReference>
<keyword evidence="3 9" id="KW-0479">Metal-binding</keyword>
<name>A0AA39X0Y2_9PEZI</name>
<dbReference type="InterPro" id="IPR046439">
    <property type="entry name" value="ZF_RZ_dom"/>
</dbReference>
<dbReference type="InterPro" id="IPR047187">
    <property type="entry name" value="SF1_C_Upf1"/>
</dbReference>
<evidence type="ECO:0000256" key="1">
    <source>
        <dbReference type="ARBA" id="ARBA00004496"/>
    </source>
</evidence>
<keyword evidence="6" id="KW-0547">Nucleotide-binding</keyword>
<comment type="subcellular location">
    <subcellularLocation>
        <location evidence="1">Cytoplasm</location>
    </subcellularLocation>
</comment>
<dbReference type="InterPro" id="IPR027417">
    <property type="entry name" value="P-loop_NTPase"/>
</dbReference>
<keyword evidence="13" id="KW-1185">Reference proteome</keyword>
<dbReference type="Pfam" id="PF13087">
    <property type="entry name" value="AAA_12"/>
    <property type="match status" value="1"/>
</dbReference>
<sequence length="1935" mass="216273">MSFAKKCRLRDEERGTCNYGYNCRYSHELPNTDDKENGLQGAEIYADWRQSLRLVRSVFSTSSDLWTRAIMVLETDCREWQQSLARDLVDDGYDGLKAVKQTIRASMDQGDDVRCLRSAEPFLKVITHPSLLHSLSVDTYLGTIYRFLGGINGEQGIAFLANISRRLTAVFQTKNDHFTSAELIELFSLTVVALHELLHRERKALFDDTLQKLFDTLMALHSQLQQASPAPELSIVFIQLDSLRRMASGAPQLQSQATTAWASMHTGSYSRHARSTFPMDVTAPGGNHDNDFPSISRIQILPTLDEIASEYPEYLPSTDFLQPHHHSDPAQRHLDTAFRLLRYDIFGPLKEVLGSMLSQNVEDANPFKGGKVQGHVYQEAGVQHIYIREKFGLEATISFRRPSQIRNRSLSDQRRWWKESSRLDPGGLICFVSEPSVSGDRSIVFFITTTKNTEHKKDDREKSALVSKDHQPTISVKLASGTEQDLALLCRMHVGKVRGQLIEIPGIIPDTFMPVLKNLQQMAEKHELAFRRWILPNVSDSEAELHPETPPPAYARRPGFQFRLNSITRSGADNLSLDPASQAPDKGVDLARFESCTGLNRSQSQALIAALTREYAMIQGPPGTGKSYVGVQLVRALLAHQVTSSLGPILIICYTNHALDQFLQHLMKEGIEKIIRIGGQSRAEELEGKNLRVVSRTIPKTRVEEKLLGSTYQSLENCFGSAGNSLKQVHQAKKTGPKWDLLKAFLTKEHPQIFRQLRPQDDDGFTRVGGNPFDIWLGKRPAAWGTQEGRPSGNIDSLTRRALADVHALTPRERWVLADDWLARVTESQSARLSGFIDEAKKRRQTINNVHAEVDRRAVEQAHVVGVTTTGLARNISMLRRVEPKVIICEEAAEVMEAHLISAMMPGVEHFIQIGDHRQLRPRIQNYLQFSMETKTGEFYQLDRSQFERRAVGEPALPPLPVAQLTVQFRMRPEISRLIRGIYPDLEDHETVKKLPSVVGMRNNLFWLDHRHPEDHSGGDDSQKTSKTNAWEVEMSAAFVRHLVRQGEYSPTDIALLTPYAGQLQKLRSALSRDFEIFLSDRDRETLALEGLTDDPPEEDEAREVVLEKKQLSQTIRLATVDNFQGEEAKVIIVSLVRSNDSCKVGFLRTENRINVLLSRAQHGMYLIGNSDTYRHVAMWADVQQQLREMEAIGDSVALCCPRHPDTPISCAEPDDFVLHSPEGGCSLTCDQRLERCGHRCEAKCHSTAMHEAFSCCQPCPRIRETCDHQCPGLCGERCRPCVVLMDGVRLPCGHVRDKLECHKTIDLSSIRCSVQVEKEVPGCGHVVAVRCSEDVGSARYRCPTACGVLLKCGHPCPGSCGTCRKEEEGGSVELQHQECKKVCARPRGTCNHLCPKRCHDGEDCEPCANRCEVRCPHSACPVECQKPCAPCIERCTWSCEHRGSCSLPCAAPCDRLPCDERCPQLLPCGHQCPGFCGEECPQSLCQICCTRRDARVDLLEFRTYEEIDLDETPIAVLGCGHFFTGETLDGLVGMNEVYTTDSAGQYNGLKDVSAALARQIPSCPDCKRPIRQFATKRYNRVVNRAVMDETSKRFLVGGRRQLDELSKAFEKALKRKQSQLKTYRFDPDNANARNPFHSTIVEVQANAQRLRKNMDVMHQPAKRLLDAMVTLHRQGNPLDHLQTEMNGLSISEAASGANTNPPYRPVYDQQITLGAYLIELRVFEIFVQDKFNDTRQEKCVASSVLTSGAGGVKLNDFFEACQSLIAEASKAKLPRLVISASLSFAKISQLYSGYRRAHASVIKSPPKGIAIPGDQTETARELLATALELCDGLPDNEELRAPLVAMMRLYEGPKYETVTPEEIEAIKTAMVSGAGGIMTHSGHWYNCANGHPFAIGECGMPMEEARCPECGAHIGGQNHVLVEGATRATQMEGN</sequence>
<evidence type="ECO:0000256" key="7">
    <source>
        <dbReference type="ARBA" id="ARBA00022833"/>
    </source>
</evidence>
<dbReference type="GO" id="GO:0008270">
    <property type="term" value="F:zinc ion binding"/>
    <property type="evidence" value="ECO:0007669"/>
    <property type="project" value="UniProtKB-KW"/>
</dbReference>
<dbReference type="InterPro" id="IPR041677">
    <property type="entry name" value="DNA2/NAM7_AAA_11"/>
</dbReference>
<keyword evidence="7 9" id="KW-0862">Zinc</keyword>
<dbReference type="GO" id="GO:0031048">
    <property type="term" value="P:regulatory ncRNA-mediated heterochromatin formation"/>
    <property type="evidence" value="ECO:0007669"/>
    <property type="project" value="TreeGrafter"/>
</dbReference>
<dbReference type="Pfam" id="PF13086">
    <property type="entry name" value="AAA_11"/>
    <property type="match status" value="1"/>
</dbReference>
<dbReference type="Pfam" id="PF20173">
    <property type="entry name" value="ZnF_RZ-type"/>
    <property type="match status" value="1"/>
</dbReference>
<dbReference type="SMART" id="SM00438">
    <property type="entry name" value="ZnF_NFX"/>
    <property type="match status" value="2"/>
</dbReference>
<keyword evidence="4" id="KW-0677">Repeat</keyword>
<dbReference type="PROSITE" id="PS50103">
    <property type="entry name" value="ZF_C3H1"/>
    <property type="match status" value="1"/>
</dbReference>
<feature type="zinc finger region" description="C3H1-type" evidence="9">
    <location>
        <begin position="1"/>
        <end position="30"/>
    </location>
</feature>
<dbReference type="Gene3D" id="3.40.50.300">
    <property type="entry name" value="P-loop containing nucleotide triphosphate hydrolases"/>
    <property type="match status" value="2"/>
</dbReference>